<dbReference type="Pfam" id="PF17723">
    <property type="entry name" value="RHH_8"/>
    <property type="match status" value="1"/>
</dbReference>
<protein>
    <submittedName>
        <fullName evidence="1">CopG family transcriptional regulator</fullName>
    </submittedName>
</protein>
<accession>A0A240U6C6</accession>
<accession>A0A240TXN4</accession>
<name>A0A240U6C6_9BURK</name>
<reference evidence="1 2" key="1">
    <citation type="submission" date="2017-05" db="EMBL/GenBank/DDBJ databases">
        <title>Polyphasic characterization of four soil-derived phenanthrene-degrading Acidovorax strains and proposal of Acidovorax phenanthrenivorans sp. nov.</title>
        <authorList>
            <person name="Singleton D.R."/>
            <person name="Lee J."/>
            <person name="Dickey A.N."/>
            <person name="Stroud A."/>
            <person name="Scholl E.H."/>
            <person name="Wright F.A."/>
            <person name="Aitken M.D."/>
        </authorList>
    </citation>
    <scope>NUCLEOTIDE SEQUENCE [LARGE SCALE GENOMIC DNA]</scope>
    <source>
        <strain evidence="1">NA3</strain>
    </source>
</reference>
<dbReference type="GO" id="GO:0006355">
    <property type="term" value="P:regulation of DNA-templated transcription"/>
    <property type="evidence" value="ECO:0007669"/>
    <property type="project" value="InterPro"/>
</dbReference>
<dbReference type="KEGG" id="acid:CBP33_00050"/>
<dbReference type="AlphaFoldDB" id="A0A240U6C6"/>
<proteinExistence type="predicted"/>
<evidence type="ECO:0000313" key="2">
    <source>
        <dbReference type="Proteomes" id="UP000194432"/>
    </source>
</evidence>
<dbReference type="PANTHER" id="PTHR36215:SF1">
    <property type="entry name" value="BLL4998 PROTEIN"/>
    <property type="match status" value="1"/>
</dbReference>
<dbReference type="PANTHER" id="PTHR36215">
    <property type="entry name" value="BLL4998 PROTEIN"/>
    <property type="match status" value="1"/>
</dbReference>
<dbReference type="EMBL" id="CP021361">
    <property type="protein sequence ID" value="ART53386.1"/>
    <property type="molecule type" value="Genomic_DNA"/>
</dbReference>
<dbReference type="SUPFAM" id="SSF47598">
    <property type="entry name" value="Ribbon-helix-helix"/>
    <property type="match status" value="1"/>
</dbReference>
<evidence type="ECO:0000313" key="1">
    <source>
        <dbReference type="EMBL" id="ART53386.1"/>
    </source>
</evidence>
<dbReference type="InterPro" id="IPR010985">
    <property type="entry name" value="Ribbon_hlx_hlx"/>
</dbReference>
<dbReference type="InterPro" id="IPR041088">
    <property type="entry name" value="RHH_8"/>
</dbReference>
<dbReference type="Proteomes" id="UP000194432">
    <property type="component" value="Chromosome 1"/>
</dbReference>
<keyword evidence="2" id="KW-1185">Reference proteome</keyword>
<gene>
    <name evidence="1" type="ORF">CBP34_00055</name>
</gene>
<dbReference type="CDD" id="cd22231">
    <property type="entry name" value="RHH_NikR_HicB-like"/>
    <property type="match status" value="1"/>
</dbReference>
<dbReference type="KEGG" id="acin:CBP34_00055"/>
<dbReference type="RefSeq" id="WP_086913834.1">
    <property type="nucleotide sequence ID" value="NZ_CP021359.1"/>
</dbReference>
<organism evidence="1 2">
    <name type="scientific">Acidovorax carolinensis</name>
    <dbReference type="NCBI Taxonomy" id="553814"/>
    <lineage>
        <taxon>Bacteria</taxon>
        <taxon>Pseudomonadati</taxon>
        <taxon>Pseudomonadota</taxon>
        <taxon>Betaproteobacteria</taxon>
        <taxon>Burkholderiales</taxon>
        <taxon>Comamonadaceae</taxon>
        <taxon>Acidovorax</taxon>
    </lineage>
</organism>
<sequence length="145" mass="15176">MAPTPTTSPASTALRSKVPDSEKITINLGFVDLGHIDLLVSEGFYANRTDFIRTAIRNQLSAQNEAVRQVVARKMLVLGLQRFGRAELEAVQAAGQTLEIRVLGLASIDDDVPPALAAATIASVTVLGAFHASAAVKAALAGRIG</sequence>